<feature type="domain" description="Histidine kinase" evidence="6">
    <location>
        <begin position="577"/>
        <end position="784"/>
    </location>
</feature>
<dbReference type="Gene3D" id="1.10.287.130">
    <property type="match status" value="1"/>
</dbReference>
<dbReference type="Pfam" id="PF02518">
    <property type="entry name" value="HATPase_c"/>
    <property type="match status" value="1"/>
</dbReference>
<evidence type="ECO:0000259" key="7">
    <source>
        <dbReference type="PROSITE" id="PS50112"/>
    </source>
</evidence>
<evidence type="ECO:0000313" key="9">
    <source>
        <dbReference type="EMBL" id="SMC55366.1"/>
    </source>
</evidence>
<dbReference type="InterPro" id="IPR013767">
    <property type="entry name" value="PAS_fold"/>
</dbReference>
<dbReference type="NCBIfam" id="TIGR00229">
    <property type="entry name" value="sensory_box"/>
    <property type="match status" value="3"/>
</dbReference>
<accession>A0A1W2A3Z9</accession>
<protein>
    <recommendedName>
        <fullName evidence="2">histidine kinase</fullName>
        <ecNumber evidence="2">2.7.13.3</ecNumber>
    </recommendedName>
</protein>
<evidence type="ECO:0000259" key="8">
    <source>
        <dbReference type="PROSITE" id="PS50113"/>
    </source>
</evidence>
<dbReference type="AlphaFoldDB" id="A0A1W2A3Z9"/>
<dbReference type="Gene3D" id="3.30.565.10">
    <property type="entry name" value="Histidine kinase-like ATPase, C-terminal domain"/>
    <property type="match status" value="1"/>
</dbReference>
<dbReference type="GO" id="GO:0000155">
    <property type="term" value="F:phosphorelay sensor kinase activity"/>
    <property type="evidence" value="ECO:0007669"/>
    <property type="project" value="InterPro"/>
</dbReference>
<dbReference type="PROSITE" id="PS50113">
    <property type="entry name" value="PAC"/>
    <property type="match status" value="3"/>
</dbReference>
<dbReference type="OrthoDB" id="9781208at2"/>
<dbReference type="SUPFAM" id="SSF55785">
    <property type="entry name" value="PYP-like sensor domain (PAS domain)"/>
    <property type="match status" value="4"/>
</dbReference>
<feature type="domain" description="PAS" evidence="7">
    <location>
        <begin position="435"/>
        <end position="505"/>
    </location>
</feature>
<reference evidence="9 10" key="1">
    <citation type="submission" date="2017-04" db="EMBL/GenBank/DDBJ databases">
        <authorList>
            <person name="Afonso C.L."/>
            <person name="Miller P.J."/>
            <person name="Scott M.A."/>
            <person name="Spackman E."/>
            <person name="Goraichik I."/>
            <person name="Dimitrov K.M."/>
            <person name="Suarez D.L."/>
            <person name="Swayne D.E."/>
        </authorList>
    </citation>
    <scope>NUCLEOTIDE SEQUENCE [LARGE SCALE GENOMIC DNA]</scope>
    <source>
        <strain evidence="9 10">DSM 21164</strain>
    </source>
</reference>
<dbReference type="Pfam" id="PF00512">
    <property type="entry name" value="HisKA"/>
    <property type="match status" value="1"/>
</dbReference>
<dbReference type="GO" id="GO:0006355">
    <property type="term" value="P:regulation of DNA-templated transcription"/>
    <property type="evidence" value="ECO:0007669"/>
    <property type="project" value="InterPro"/>
</dbReference>
<organism evidence="9 10">
    <name type="scientific">Cellulophaga tyrosinoxydans</name>
    <dbReference type="NCBI Taxonomy" id="504486"/>
    <lineage>
        <taxon>Bacteria</taxon>
        <taxon>Pseudomonadati</taxon>
        <taxon>Bacteroidota</taxon>
        <taxon>Flavobacteriia</taxon>
        <taxon>Flavobacteriales</taxon>
        <taxon>Flavobacteriaceae</taxon>
        <taxon>Cellulophaga</taxon>
    </lineage>
</organism>
<keyword evidence="5" id="KW-0418">Kinase</keyword>
<keyword evidence="10" id="KW-1185">Reference proteome</keyword>
<dbReference type="CDD" id="cd00130">
    <property type="entry name" value="PAS"/>
    <property type="match status" value="3"/>
</dbReference>
<dbReference type="SMART" id="SM00086">
    <property type="entry name" value="PAC"/>
    <property type="match status" value="3"/>
</dbReference>
<evidence type="ECO:0000256" key="3">
    <source>
        <dbReference type="ARBA" id="ARBA00022553"/>
    </source>
</evidence>
<feature type="domain" description="PAC" evidence="8">
    <location>
        <begin position="127"/>
        <end position="179"/>
    </location>
</feature>
<feature type="domain" description="PAC" evidence="8">
    <location>
        <begin position="507"/>
        <end position="559"/>
    </location>
</feature>
<dbReference type="EMBL" id="FWXO01000002">
    <property type="protein sequence ID" value="SMC55366.1"/>
    <property type="molecule type" value="Genomic_DNA"/>
</dbReference>
<dbReference type="CDD" id="cd00082">
    <property type="entry name" value="HisKA"/>
    <property type="match status" value="1"/>
</dbReference>
<keyword evidence="3" id="KW-0597">Phosphoprotein</keyword>
<dbReference type="InterPro" id="IPR005467">
    <property type="entry name" value="His_kinase_dom"/>
</dbReference>
<evidence type="ECO:0000256" key="2">
    <source>
        <dbReference type="ARBA" id="ARBA00012438"/>
    </source>
</evidence>
<dbReference type="SMART" id="SM00387">
    <property type="entry name" value="HATPase_c"/>
    <property type="match status" value="1"/>
</dbReference>
<dbReference type="SUPFAM" id="SSF47384">
    <property type="entry name" value="Homodimeric domain of signal transducing histidine kinase"/>
    <property type="match status" value="1"/>
</dbReference>
<dbReference type="Pfam" id="PF00989">
    <property type="entry name" value="PAS"/>
    <property type="match status" value="2"/>
</dbReference>
<dbReference type="Gene3D" id="3.30.450.20">
    <property type="entry name" value="PAS domain"/>
    <property type="match status" value="4"/>
</dbReference>
<dbReference type="SUPFAM" id="SSF55874">
    <property type="entry name" value="ATPase domain of HSP90 chaperone/DNA topoisomerase II/histidine kinase"/>
    <property type="match status" value="1"/>
</dbReference>
<evidence type="ECO:0000256" key="4">
    <source>
        <dbReference type="ARBA" id="ARBA00022679"/>
    </source>
</evidence>
<dbReference type="PANTHER" id="PTHR43304:SF1">
    <property type="entry name" value="PAC DOMAIN-CONTAINING PROTEIN"/>
    <property type="match status" value="1"/>
</dbReference>
<evidence type="ECO:0000259" key="6">
    <source>
        <dbReference type="PROSITE" id="PS50109"/>
    </source>
</evidence>
<dbReference type="InterPro" id="IPR001610">
    <property type="entry name" value="PAC"/>
</dbReference>
<gene>
    <name evidence="9" type="ORF">SAMN05660703_1791</name>
</gene>
<dbReference type="SMART" id="SM00388">
    <property type="entry name" value="HisKA"/>
    <property type="match status" value="1"/>
</dbReference>
<keyword evidence="4" id="KW-0808">Transferase</keyword>
<dbReference type="SMART" id="SM00091">
    <property type="entry name" value="PAS"/>
    <property type="match status" value="4"/>
</dbReference>
<dbReference type="PROSITE" id="PS50109">
    <property type="entry name" value="HIS_KIN"/>
    <property type="match status" value="1"/>
</dbReference>
<dbReference type="PROSITE" id="PS50112">
    <property type="entry name" value="PAS"/>
    <property type="match status" value="1"/>
</dbReference>
<dbReference type="InterPro" id="IPR036097">
    <property type="entry name" value="HisK_dim/P_sf"/>
</dbReference>
<dbReference type="RefSeq" id="WP_084061132.1">
    <property type="nucleotide sequence ID" value="NZ_FWXO01000002.1"/>
</dbReference>
<comment type="catalytic activity">
    <reaction evidence="1">
        <text>ATP + protein L-histidine = ADP + protein N-phospho-L-histidine.</text>
        <dbReference type="EC" id="2.7.13.3"/>
    </reaction>
</comment>
<name>A0A1W2A3Z9_9FLAO</name>
<dbReference type="InterPro" id="IPR052162">
    <property type="entry name" value="Sensor_kinase/Photoreceptor"/>
</dbReference>
<dbReference type="PANTHER" id="PTHR43304">
    <property type="entry name" value="PHYTOCHROME-LIKE PROTEIN CPH1"/>
    <property type="match status" value="1"/>
</dbReference>
<dbReference type="InterPro" id="IPR000014">
    <property type="entry name" value="PAS"/>
</dbReference>
<dbReference type="Proteomes" id="UP000192360">
    <property type="component" value="Unassembled WGS sequence"/>
</dbReference>
<dbReference type="InterPro" id="IPR003594">
    <property type="entry name" value="HATPase_dom"/>
</dbReference>
<evidence type="ECO:0000256" key="1">
    <source>
        <dbReference type="ARBA" id="ARBA00000085"/>
    </source>
</evidence>
<evidence type="ECO:0000256" key="5">
    <source>
        <dbReference type="ARBA" id="ARBA00022777"/>
    </source>
</evidence>
<dbReference type="InterPro" id="IPR000700">
    <property type="entry name" value="PAS-assoc_C"/>
</dbReference>
<proteinExistence type="predicted"/>
<dbReference type="InterPro" id="IPR003661">
    <property type="entry name" value="HisK_dim/P_dom"/>
</dbReference>
<dbReference type="EC" id="2.7.13.3" evidence="2"/>
<dbReference type="STRING" id="504486.SAMN05660703_1791"/>
<dbReference type="InterPro" id="IPR036890">
    <property type="entry name" value="HATPase_C_sf"/>
</dbReference>
<dbReference type="InterPro" id="IPR035965">
    <property type="entry name" value="PAS-like_dom_sf"/>
</dbReference>
<evidence type="ECO:0000313" key="10">
    <source>
        <dbReference type="Proteomes" id="UP000192360"/>
    </source>
</evidence>
<sequence>MDNKEVLLLKKALDRQVKARKQAESILESKSKELYDTTRHLQEANSRLENMLSEKSSELEGIFINIVDPYVVMDLTGTIIKMNNAAKDFFGLSNVKDQINLSGYVHEDYIEYTYSAFKTLVEVGTIKNYRPKLKLKNGAEKYVEVNGSLIYNKDREPIGAQGILRDISQETEIKQLLAEQRKQLDIIVENSPLGIILTNNDTIIKANTAILNLLGFEEGELKTQSLHSISQAEDETTANSLMQKMNAGELDNFSVVKKFTKKDGGYIQAKTSISAVKNTKGNIDYKVAIIEDITKELEAKEQLKNSENRLSSLIANLHTGILVEDENRNIVLTNKMFCHFLDINTPPHRLVGINCDNATKENKHLFKYPKKEMARINEIILNKELVLSDEIELANGRILERDFIPILNKGIYNGNLWTYTDVTIARNYKKNLEIQKEKYSSIIANMNLGLVEVDNDDIIQLVNQSFCKMSGYIERDLIGKKATSILKFKNENIIAEKAENRLKGQSDSYEVEVLNQLGESKHWLISGAPRYDEMGRVIGSLGIHLDITEQKRLELQKESLVQELEKSNIGLQEYAHIVSHDLKSPLRSISALCTWLNEDYHDKLDENGKYNLTMMQEKVEAMDSLIDGILKYSTISSDNVENSSVDVNEVIKEITDIIFIPEHVKIVTTSTLPTLFADRTKIHQLIQNFLSNAVVHIEREEGLVEIGCEDRDTHWEFSIKDNGVGIPKEYHEKIFKIFQSVGNKERSTGIGLSIVKKIIDLYQGKVWLESEIGVGTTFFFTLKK</sequence>
<dbReference type="InterPro" id="IPR004358">
    <property type="entry name" value="Sig_transdc_His_kin-like_C"/>
</dbReference>
<feature type="domain" description="PAC" evidence="8">
    <location>
        <begin position="253"/>
        <end position="305"/>
    </location>
</feature>
<dbReference type="PRINTS" id="PR00344">
    <property type="entry name" value="BCTRLSENSOR"/>
</dbReference>
<dbReference type="Pfam" id="PF13426">
    <property type="entry name" value="PAS_9"/>
    <property type="match status" value="1"/>
</dbReference>